<evidence type="ECO:0000313" key="2">
    <source>
        <dbReference type="Proteomes" id="UP001305414"/>
    </source>
</evidence>
<dbReference type="AlphaFoldDB" id="A0AAN7V4A1"/>
<comment type="caution">
    <text evidence="1">The sequence shown here is derived from an EMBL/GenBank/DDBJ whole genome shotgun (WGS) entry which is preliminary data.</text>
</comment>
<evidence type="ECO:0000313" key="1">
    <source>
        <dbReference type="EMBL" id="KAK5635419.1"/>
    </source>
</evidence>
<dbReference type="Proteomes" id="UP001305414">
    <property type="component" value="Unassembled WGS sequence"/>
</dbReference>
<organism evidence="1 2">
    <name type="scientific">Xylaria bambusicola</name>
    <dbReference type="NCBI Taxonomy" id="326684"/>
    <lineage>
        <taxon>Eukaryota</taxon>
        <taxon>Fungi</taxon>
        <taxon>Dikarya</taxon>
        <taxon>Ascomycota</taxon>
        <taxon>Pezizomycotina</taxon>
        <taxon>Sordariomycetes</taxon>
        <taxon>Xylariomycetidae</taxon>
        <taxon>Xylariales</taxon>
        <taxon>Xylariaceae</taxon>
        <taxon>Xylaria</taxon>
    </lineage>
</organism>
<keyword evidence="2" id="KW-1185">Reference proteome</keyword>
<sequence length="60" mass="6652">MPTEDGRLDGTCLSYLETCDSGPDFRYYSGEFMAEGNGDSFAGDGMLIYRAEIRPSEILM</sequence>
<protein>
    <submittedName>
        <fullName evidence="1">Uncharacterized protein</fullName>
    </submittedName>
</protein>
<reference evidence="1 2" key="1">
    <citation type="submission" date="2023-10" db="EMBL/GenBank/DDBJ databases">
        <title>Draft genome sequence of Xylaria bambusicola isolate GMP-LS, the root and basal stem rot pathogen of sugarcane in Indonesia.</title>
        <authorList>
            <person name="Selvaraj P."/>
            <person name="Muralishankar V."/>
            <person name="Muruganantham S."/>
            <person name="Sp S."/>
            <person name="Haryani S."/>
            <person name="Lau K.J.X."/>
            <person name="Naqvi N.I."/>
        </authorList>
    </citation>
    <scope>NUCLEOTIDE SEQUENCE [LARGE SCALE GENOMIC DNA]</scope>
    <source>
        <strain evidence="1">GMP-LS</strain>
    </source>
</reference>
<proteinExistence type="predicted"/>
<gene>
    <name evidence="1" type="ORF">RRF57_011131</name>
</gene>
<name>A0AAN7V4A1_9PEZI</name>
<accession>A0AAN7V4A1</accession>
<dbReference type="EMBL" id="JAWHQM010000052">
    <property type="protein sequence ID" value="KAK5635419.1"/>
    <property type="molecule type" value="Genomic_DNA"/>
</dbReference>